<organism evidence="1 2">
    <name type="scientific">Trichuris muris</name>
    <name type="common">Mouse whipworm</name>
    <dbReference type="NCBI Taxonomy" id="70415"/>
    <lineage>
        <taxon>Eukaryota</taxon>
        <taxon>Metazoa</taxon>
        <taxon>Ecdysozoa</taxon>
        <taxon>Nematoda</taxon>
        <taxon>Enoplea</taxon>
        <taxon>Dorylaimia</taxon>
        <taxon>Trichinellida</taxon>
        <taxon>Trichuridae</taxon>
        <taxon>Trichuris</taxon>
    </lineage>
</organism>
<name>A0A5S6R0E0_TRIMR</name>
<sequence>MYPIQTSTLTSQAKARDKTFSFLHLSIDHEELTWMNKEILPTYRLQRFFPVKLRGCKPFVGRLRSCCPQHIPACPRPTGDQTVASQSGNQYQ</sequence>
<dbReference type="WBParaSite" id="TMUE_3000012898.1">
    <property type="protein sequence ID" value="TMUE_3000012898.1"/>
    <property type="gene ID" value="WBGene00286660"/>
</dbReference>
<evidence type="ECO:0000313" key="1">
    <source>
        <dbReference type="Proteomes" id="UP000046395"/>
    </source>
</evidence>
<accession>A0A5S6R0E0</accession>
<keyword evidence="1" id="KW-1185">Reference proteome</keyword>
<proteinExistence type="predicted"/>
<evidence type="ECO:0000313" key="2">
    <source>
        <dbReference type="WBParaSite" id="TMUE_3000012898.1"/>
    </source>
</evidence>
<protein>
    <submittedName>
        <fullName evidence="2">Uncharacterized protein</fullName>
    </submittedName>
</protein>
<reference evidence="2" key="1">
    <citation type="submission" date="2019-12" db="UniProtKB">
        <authorList>
            <consortium name="WormBaseParasite"/>
        </authorList>
    </citation>
    <scope>IDENTIFICATION</scope>
</reference>
<dbReference type="Proteomes" id="UP000046395">
    <property type="component" value="Unassembled WGS sequence"/>
</dbReference>
<dbReference type="AlphaFoldDB" id="A0A5S6R0E0"/>